<dbReference type="AlphaFoldDB" id="A0A6C0HNA9"/>
<feature type="transmembrane region" description="Helical" evidence="1">
    <location>
        <begin position="12"/>
        <end position="33"/>
    </location>
</feature>
<organism evidence="2">
    <name type="scientific">viral metagenome</name>
    <dbReference type="NCBI Taxonomy" id="1070528"/>
    <lineage>
        <taxon>unclassified sequences</taxon>
        <taxon>metagenomes</taxon>
        <taxon>organismal metagenomes</taxon>
    </lineage>
</organism>
<protein>
    <submittedName>
        <fullName evidence="2">Uncharacterized protein</fullName>
    </submittedName>
</protein>
<dbReference type="InterPro" id="IPR043929">
    <property type="entry name" value="DUF5755"/>
</dbReference>
<proteinExistence type="predicted"/>
<dbReference type="EMBL" id="MN739997">
    <property type="protein sequence ID" value="QHT82151.1"/>
    <property type="molecule type" value="Genomic_DNA"/>
</dbReference>
<sequence length="195" mass="22321">MTKRCAPGIICIENATMYILLLVILGGALSLYYKTTTPNNSGRETIVNNTTNMRYTASESPHYRHSDDVLLNPYDPPMRDNSYSAMKFMPINIQTHGVDTNYKQIGILTRLNGSDTILPLMGRPLFVNRDKWNFYTMNDKNNMIKLPITFKSKSCTSEYGCDNIYNGDTVYVEGYNDAFKATVYDNQILRYIPYL</sequence>
<evidence type="ECO:0000256" key="1">
    <source>
        <dbReference type="SAM" id="Phobius"/>
    </source>
</evidence>
<keyword evidence="1" id="KW-1133">Transmembrane helix</keyword>
<evidence type="ECO:0000313" key="2">
    <source>
        <dbReference type="EMBL" id="QHT82151.1"/>
    </source>
</evidence>
<accession>A0A6C0HNA9</accession>
<dbReference type="Pfam" id="PF19059">
    <property type="entry name" value="DUF5755"/>
    <property type="match status" value="1"/>
</dbReference>
<keyword evidence="1" id="KW-0472">Membrane</keyword>
<keyword evidence="1" id="KW-0812">Transmembrane</keyword>
<name>A0A6C0HNA9_9ZZZZ</name>
<reference evidence="2" key="1">
    <citation type="journal article" date="2020" name="Nature">
        <title>Giant virus diversity and host interactions through global metagenomics.</title>
        <authorList>
            <person name="Schulz F."/>
            <person name="Roux S."/>
            <person name="Paez-Espino D."/>
            <person name="Jungbluth S."/>
            <person name="Walsh D.A."/>
            <person name="Denef V.J."/>
            <person name="McMahon K.D."/>
            <person name="Konstantinidis K.T."/>
            <person name="Eloe-Fadrosh E.A."/>
            <person name="Kyrpides N.C."/>
            <person name="Woyke T."/>
        </authorList>
    </citation>
    <scope>NUCLEOTIDE SEQUENCE</scope>
    <source>
        <strain evidence="2">GVMAG-M-3300023184-161</strain>
    </source>
</reference>